<protein>
    <submittedName>
        <fullName evidence="5">Pleuromutilin/lincosamide/streptogramin A transport system ATP-binding/permease protein</fullName>
    </submittedName>
</protein>
<dbReference type="InterPro" id="IPR027417">
    <property type="entry name" value="P-loop_NTPase"/>
</dbReference>
<dbReference type="EMBL" id="FNIG01000004">
    <property type="protein sequence ID" value="SDN37111.1"/>
    <property type="molecule type" value="Genomic_DNA"/>
</dbReference>
<dbReference type="AlphaFoldDB" id="A0A1H0AUR2"/>
<keyword evidence="2 5" id="KW-0067">ATP-binding</keyword>
<dbReference type="InterPro" id="IPR003439">
    <property type="entry name" value="ABC_transporter-like_ATP-bd"/>
</dbReference>
<dbReference type="Gene3D" id="3.40.50.300">
    <property type="entry name" value="P-loop containing nucleotide triphosphate hydrolases"/>
    <property type="match status" value="3"/>
</dbReference>
<dbReference type="STRING" id="237069.SAMN05216498_2082"/>
<feature type="domain" description="ABC transporter" evidence="4">
    <location>
        <begin position="311"/>
        <end position="519"/>
    </location>
</feature>
<evidence type="ECO:0000256" key="3">
    <source>
        <dbReference type="SAM" id="Coils"/>
    </source>
</evidence>
<dbReference type="GO" id="GO:0016887">
    <property type="term" value="F:ATP hydrolysis activity"/>
    <property type="evidence" value="ECO:0007669"/>
    <property type="project" value="InterPro"/>
</dbReference>
<keyword evidence="3" id="KW-0175">Coiled coil</keyword>
<keyword evidence="1" id="KW-0547">Nucleotide-binding</keyword>
<dbReference type="PROSITE" id="PS50893">
    <property type="entry name" value="ABC_TRANSPORTER_2"/>
    <property type="match status" value="2"/>
</dbReference>
<dbReference type="Proteomes" id="UP000199334">
    <property type="component" value="Unassembled WGS sequence"/>
</dbReference>
<dbReference type="GO" id="GO:0005524">
    <property type="term" value="F:ATP binding"/>
    <property type="evidence" value="ECO:0007669"/>
    <property type="project" value="UniProtKB-KW"/>
</dbReference>
<accession>A0A1H0AUR2</accession>
<dbReference type="PANTHER" id="PTHR42855:SF2">
    <property type="entry name" value="DRUG RESISTANCE ABC TRANSPORTER,ATP-BINDING PROTEIN"/>
    <property type="match status" value="1"/>
</dbReference>
<dbReference type="PROSITE" id="PS00211">
    <property type="entry name" value="ABC_TRANSPORTER_1"/>
    <property type="match status" value="1"/>
</dbReference>
<gene>
    <name evidence="5" type="ORF">SAMN05216498_2082</name>
</gene>
<keyword evidence="6" id="KW-1185">Reference proteome</keyword>
<name>A0A1H0AUR2_9BACI</name>
<feature type="domain" description="ABC transporter" evidence="4">
    <location>
        <begin position="43"/>
        <end position="214"/>
    </location>
</feature>
<dbReference type="CDD" id="cd03221">
    <property type="entry name" value="ABCF_EF-3"/>
    <property type="match status" value="2"/>
</dbReference>
<evidence type="ECO:0000256" key="1">
    <source>
        <dbReference type="ARBA" id="ARBA00022741"/>
    </source>
</evidence>
<dbReference type="InterPro" id="IPR051309">
    <property type="entry name" value="ABCF_ATPase"/>
</dbReference>
<dbReference type="NCBIfam" id="NF000355">
    <property type="entry name" value="ribo_prot_ABC_F"/>
    <property type="match status" value="1"/>
</dbReference>
<evidence type="ECO:0000256" key="2">
    <source>
        <dbReference type="ARBA" id="ARBA00022840"/>
    </source>
</evidence>
<dbReference type="SUPFAM" id="SSF52540">
    <property type="entry name" value="P-loop containing nucleoside triphosphate hydrolases"/>
    <property type="match status" value="2"/>
</dbReference>
<dbReference type="PANTHER" id="PTHR42855">
    <property type="entry name" value="ABC TRANSPORTER ATP-BINDING SUBUNIT"/>
    <property type="match status" value="1"/>
</dbReference>
<sequence length="557" mass="63970">MPLSSCRIGVFFALLSLCLKTRMEGYFYAPICYKFNGSDKILCRISNVLCEIADRKLFEIDDLSIHEYDRIGLIGKNGSGKSTLLKLIAGGLNPTKGQIEKYGTAAYLPQLKPKQGMMSGGEITQEWIRRIFSLERDFFLLDEPTTHLDQYHIEKLEDELKQFSKPLLIVSHDRAFLDELCTKIWEIDEETIIEYTGNYSDFEAQKQEKLQHHKKEYEKYVQKKKQLENALRLKEQKANRAIKKPKKTSNSEAKITGAKPYFAKKQKKLNQGVKDIQSRIDQLDKVEKIKQPTPIKMELASPIEASNKPLIRCEQLLGKVGSKNLWKPVSFNIENGEKIAILGPNGSGKTTLIQELIHNDEHVNRSPQVKIGYFSQQLEQLDVKKTILKNVQDTSSQDETLIRTVLARLGFFREDVFKDVSVLSGGERVKVSLAKIFVSDVNLLILDEPTNFLDIESIKALELLLSEYPGTVLFVSHDRRFVENIAEKLIILQDHILHIFKGTEHEFLESQNQTDQDEERLVIETQITEVLSRLSIDPSPELEEEYESLLERKRELD</sequence>
<dbReference type="SMART" id="SM00382">
    <property type="entry name" value="AAA"/>
    <property type="match status" value="2"/>
</dbReference>
<dbReference type="Pfam" id="PF00005">
    <property type="entry name" value="ABC_tran"/>
    <property type="match status" value="2"/>
</dbReference>
<evidence type="ECO:0000313" key="5">
    <source>
        <dbReference type="EMBL" id="SDN37111.1"/>
    </source>
</evidence>
<evidence type="ECO:0000259" key="4">
    <source>
        <dbReference type="PROSITE" id="PS50893"/>
    </source>
</evidence>
<dbReference type="InterPro" id="IPR003593">
    <property type="entry name" value="AAA+_ATPase"/>
</dbReference>
<evidence type="ECO:0000313" key="6">
    <source>
        <dbReference type="Proteomes" id="UP000199334"/>
    </source>
</evidence>
<organism evidence="5 6">
    <name type="scientific">Tenuibacillus multivorans</name>
    <dbReference type="NCBI Taxonomy" id="237069"/>
    <lineage>
        <taxon>Bacteria</taxon>
        <taxon>Bacillati</taxon>
        <taxon>Bacillota</taxon>
        <taxon>Bacilli</taxon>
        <taxon>Bacillales</taxon>
        <taxon>Bacillaceae</taxon>
        <taxon>Tenuibacillus</taxon>
    </lineage>
</organism>
<reference evidence="5 6" key="1">
    <citation type="submission" date="2016-10" db="EMBL/GenBank/DDBJ databases">
        <authorList>
            <person name="de Groot N.N."/>
        </authorList>
    </citation>
    <scope>NUCLEOTIDE SEQUENCE [LARGE SCALE GENOMIC DNA]</scope>
    <source>
        <strain evidence="5 6">CGMCC 1.3442</strain>
    </source>
</reference>
<feature type="coiled-coil region" evidence="3">
    <location>
        <begin position="203"/>
        <end position="244"/>
    </location>
</feature>
<proteinExistence type="predicted"/>
<dbReference type="InterPro" id="IPR017871">
    <property type="entry name" value="ABC_transporter-like_CS"/>
</dbReference>